<keyword evidence="8" id="KW-1185">Reference proteome</keyword>
<evidence type="ECO:0000256" key="1">
    <source>
        <dbReference type="ARBA" id="ARBA00004496"/>
    </source>
</evidence>
<dbReference type="PANTHER" id="PTHR12978:SF0">
    <property type="entry name" value="M7GPPPX DIPHOSPHATASE"/>
    <property type="match status" value="1"/>
</dbReference>
<dbReference type="SUPFAM" id="SSF102860">
    <property type="entry name" value="mRNA decapping enzyme DcpS N-terminal domain"/>
    <property type="match status" value="1"/>
</dbReference>
<evidence type="ECO:0000313" key="7">
    <source>
        <dbReference type="EMBL" id="CCE93774.1"/>
    </source>
</evidence>
<dbReference type="GO" id="GO:0000932">
    <property type="term" value="C:P-body"/>
    <property type="evidence" value="ECO:0007669"/>
    <property type="project" value="TreeGrafter"/>
</dbReference>
<dbReference type="PIRSF" id="PIRSF028973">
    <property type="entry name" value="Scavenger_mRNA_decap_enz"/>
    <property type="match status" value="1"/>
</dbReference>
<feature type="active site" description="Nucleophile" evidence="5">
    <location>
        <position position="258"/>
    </location>
</feature>
<dbReference type="Gene3D" id="3.30.200.40">
    <property type="entry name" value="Scavenger mRNA decapping enzyme, N-terminal domain"/>
    <property type="match status" value="1"/>
</dbReference>
<dbReference type="RefSeq" id="XP_003682985.1">
    <property type="nucleotide sequence ID" value="XM_003682937.1"/>
</dbReference>
<reference evidence="7 8" key="1">
    <citation type="journal article" date="2011" name="Proc. Natl. Acad. Sci. U.S.A.">
        <title>Evolutionary erosion of yeast sex chromosomes by mating-type switching accidents.</title>
        <authorList>
            <person name="Gordon J.L."/>
            <person name="Armisen D."/>
            <person name="Proux-Wera E."/>
            <person name="Oheigeartaigh S.S."/>
            <person name="Byrne K.P."/>
            <person name="Wolfe K.H."/>
        </authorList>
    </citation>
    <scope>NUCLEOTIDE SEQUENCE [LARGE SCALE GENOMIC DNA]</scope>
    <source>
        <strain evidence="8">ATCC 10662 / CBS 1146 / NBRC 0425 / NCYC 2629 / NRRL Y-866</strain>
    </source>
</reference>
<keyword evidence="4" id="KW-0597">Phosphoprotein</keyword>
<dbReference type="GO" id="GO:0000340">
    <property type="term" value="F:RNA 7-methylguanosine cap binding"/>
    <property type="evidence" value="ECO:0007669"/>
    <property type="project" value="EnsemblFungi"/>
</dbReference>
<comment type="subcellular location">
    <subcellularLocation>
        <location evidence="1">Cytoplasm</location>
    </subcellularLocation>
</comment>
<dbReference type="PROSITE" id="PS00892">
    <property type="entry name" value="HIT_1"/>
    <property type="match status" value="1"/>
</dbReference>
<dbReference type="PANTHER" id="PTHR12978">
    <property type="entry name" value="HISTIDINE TRIAD HIT PROTEIN MEMBER"/>
    <property type="match status" value="1"/>
</dbReference>
<name>G8ZY07_TORDE</name>
<dbReference type="Proteomes" id="UP000005627">
    <property type="component" value="Chromosome 7"/>
</dbReference>
<feature type="binding site" evidence="6">
    <location>
        <begin position="249"/>
        <end position="260"/>
    </location>
    <ligand>
        <name>substrate</name>
    </ligand>
</feature>
<feature type="binding site" evidence="6">
    <location>
        <position position="155"/>
    </location>
    <ligand>
        <name>substrate</name>
    </ligand>
</feature>
<dbReference type="InParanoid" id="G8ZY07"/>
<dbReference type="InterPro" id="IPR008594">
    <property type="entry name" value="DcpS/DCS2"/>
</dbReference>
<comment type="similarity">
    <text evidence="2">Belongs to the HIT family.</text>
</comment>
<dbReference type="Pfam" id="PF11969">
    <property type="entry name" value="DcpS_C"/>
    <property type="match status" value="1"/>
</dbReference>
<evidence type="ECO:0000256" key="3">
    <source>
        <dbReference type="ARBA" id="ARBA00022490"/>
    </source>
</evidence>
<dbReference type="eggNOG" id="KOG3969">
    <property type="taxonomic scope" value="Eukaryota"/>
</dbReference>
<organism evidence="7 8">
    <name type="scientific">Torulaspora delbrueckii</name>
    <name type="common">Yeast</name>
    <name type="synonym">Candida colliculosa</name>
    <dbReference type="NCBI Taxonomy" id="4950"/>
    <lineage>
        <taxon>Eukaryota</taxon>
        <taxon>Fungi</taxon>
        <taxon>Dikarya</taxon>
        <taxon>Ascomycota</taxon>
        <taxon>Saccharomycotina</taxon>
        <taxon>Saccharomycetes</taxon>
        <taxon>Saccharomycetales</taxon>
        <taxon>Saccharomycetaceae</taxon>
        <taxon>Torulaspora</taxon>
    </lineage>
</organism>
<evidence type="ECO:0000256" key="2">
    <source>
        <dbReference type="ARBA" id="ARBA00010208"/>
    </source>
</evidence>
<feature type="binding site" evidence="6">
    <location>
        <position position="184"/>
    </location>
    <ligand>
        <name>substrate</name>
    </ligand>
</feature>
<evidence type="ECO:0000256" key="4">
    <source>
        <dbReference type="ARBA" id="ARBA00022553"/>
    </source>
</evidence>
<dbReference type="Gene3D" id="3.30.428.10">
    <property type="entry name" value="HIT-like"/>
    <property type="match status" value="1"/>
</dbReference>
<dbReference type="AlphaFoldDB" id="G8ZY07"/>
<gene>
    <name evidence="7" type="primary">TDEL0G04070</name>
    <name evidence="7" type="ORF">TDEL_0G04070</name>
</gene>
<dbReference type="FunFam" id="3.30.428.10:FF:000015">
    <property type="entry name" value="m7GpppX diphosphatase"/>
    <property type="match status" value="1"/>
</dbReference>
<dbReference type="EMBL" id="HE616748">
    <property type="protein sequence ID" value="CCE93774.1"/>
    <property type="molecule type" value="Genomic_DNA"/>
</dbReference>
<dbReference type="Pfam" id="PF05652">
    <property type="entry name" value="DcpS"/>
    <property type="match status" value="1"/>
</dbReference>
<dbReference type="HOGENOM" id="CLU_041045_0_1_1"/>
<dbReference type="STRING" id="1076872.G8ZY07"/>
<dbReference type="SUPFAM" id="SSF54197">
    <property type="entry name" value="HIT-like"/>
    <property type="match status" value="1"/>
</dbReference>
<evidence type="ECO:0000256" key="5">
    <source>
        <dbReference type="PIRSR" id="PIRSR028973-1"/>
    </source>
</evidence>
<keyword evidence="3" id="KW-0963">Cytoplasm</keyword>
<sequence length="341" mass="39044">MRKNKGRVLRMDSLLQRFEFVRVLDSNPQTKVVSLLGHIDSQHAIVTLEKTHFNTDDARCSCADAVQETREIAANDIYHWAVALLKQDIQTNPAAKVNVIWPATPVHVRKYSQQALHLVRESPQLYERVVAPWVKEQATPERLRWVHDILYNGAEQERVVYRDFTGAEHGNGNGKNDGFLVLPDMKWDGVSLDALYLVALVYRDDVRSLRDLRPQHREWLIALNNRIRAVVPACYNYALHADELRIFVHYPPSYYHFHIHVVNIRHPGLGDGIAAGRAVLLEDVIESLGYLGELGFMNRTLTYVMGENHELWSRGLQDAVAQQLEKDGIPKRPPVLNRESS</sequence>
<evidence type="ECO:0000313" key="8">
    <source>
        <dbReference type="Proteomes" id="UP000005627"/>
    </source>
</evidence>
<feature type="binding site" evidence="6">
    <location>
        <position position="145"/>
    </location>
    <ligand>
        <name>substrate</name>
    </ligand>
</feature>
<dbReference type="OrthoDB" id="10264956at2759"/>
<dbReference type="FunCoup" id="G8ZY07">
    <property type="interactions" value="984"/>
</dbReference>
<feature type="binding site" evidence="6">
    <location>
        <position position="186"/>
    </location>
    <ligand>
        <name>substrate</name>
    </ligand>
</feature>
<evidence type="ECO:0000256" key="6">
    <source>
        <dbReference type="PIRSR" id="PIRSR028973-2"/>
    </source>
</evidence>
<dbReference type="InterPro" id="IPR019808">
    <property type="entry name" value="Histidine_triad_CS"/>
</dbReference>
<proteinExistence type="inferred from homology"/>
<dbReference type="InterPro" id="IPR036265">
    <property type="entry name" value="HIT-like_sf"/>
</dbReference>
<protein>
    <recommendedName>
        <fullName evidence="9">HIT domain-containing protein</fullName>
    </recommendedName>
</protein>
<dbReference type="GO" id="GO:0000290">
    <property type="term" value="P:deadenylation-dependent decapping of nuclear-transcribed mRNA"/>
    <property type="evidence" value="ECO:0007669"/>
    <property type="project" value="EnsemblFungi"/>
</dbReference>
<evidence type="ECO:0008006" key="9">
    <source>
        <dbReference type="Google" id="ProtNLM"/>
    </source>
</evidence>
<dbReference type="KEGG" id="tdl:TDEL_0G04070"/>
<dbReference type="GeneID" id="11505148"/>
<dbReference type="InterPro" id="IPR011145">
    <property type="entry name" value="Scavenger_mRNA_decap_enz_N"/>
</dbReference>
<dbReference type="GO" id="GO:0005634">
    <property type="term" value="C:nucleus"/>
    <property type="evidence" value="ECO:0007669"/>
    <property type="project" value="EnsemblFungi"/>
</dbReference>
<dbReference type="GO" id="GO:0140932">
    <property type="term" value="F:5'-(N(7)-methyl 5'-triphosphoguanosine)-[mRNA] diphosphatase activity"/>
    <property type="evidence" value="ECO:0007669"/>
    <property type="project" value="EnsemblFungi"/>
</dbReference>
<accession>G8ZY07</accession>